<sequence length="146" mass="17406">MIAKGILIFNCKLLSEYFTIRKNRIKKNRQRMKASQKNSGKKFLNKNSGNAIIPEKVVKLYFFRKFYLFSLFQFNLPPCKNSFTPSNIQQQPSSHFTDNQKQFSHLNYYFNSGLKRTNVSNSIDLNDELKEEEINLKRVKRELFFF</sequence>
<comment type="caution">
    <text evidence="1">The sequence shown here is derived from an EMBL/GenBank/DDBJ whole genome shotgun (WGS) entry which is preliminary data.</text>
</comment>
<reference evidence="1" key="1">
    <citation type="submission" date="2023-11" db="EMBL/GenBank/DDBJ databases">
        <authorList>
            <person name="Poullet M."/>
        </authorList>
    </citation>
    <scope>NUCLEOTIDE SEQUENCE</scope>
    <source>
        <strain evidence="1">E1834</strain>
    </source>
</reference>
<accession>A0ACB1ADS2</accession>
<protein>
    <submittedName>
        <fullName evidence="1">Uncharacterized protein</fullName>
    </submittedName>
</protein>
<keyword evidence="2" id="KW-1185">Reference proteome</keyword>
<name>A0ACB1ADS2_MELEN</name>
<evidence type="ECO:0000313" key="2">
    <source>
        <dbReference type="Proteomes" id="UP001497535"/>
    </source>
</evidence>
<gene>
    <name evidence="1" type="ORF">MENTE1834_LOCUS37136</name>
</gene>
<organism evidence="1 2">
    <name type="scientific">Meloidogyne enterolobii</name>
    <name type="common">Root-knot nematode worm</name>
    <name type="synonym">Meloidogyne mayaguensis</name>
    <dbReference type="NCBI Taxonomy" id="390850"/>
    <lineage>
        <taxon>Eukaryota</taxon>
        <taxon>Metazoa</taxon>
        <taxon>Ecdysozoa</taxon>
        <taxon>Nematoda</taxon>
        <taxon>Chromadorea</taxon>
        <taxon>Rhabditida</taxon>
        <taxon>Tylenchina</taxon>
        <taxon>Tylenchomorpha</taxon>
        <taxon>Tylenchoidea</taxon>
        <taxon>Meloidogynidae</taxon>
        <taxon>Meloidogyninae</taxon>
        <taxon>Meloidogyne</taxon>
    </lineage>
</organism>
<dbReference type="Proteomes" id="UP001497535">
    <property type="component" value="Unassembled WGS sequence"/>
</dbReference>
<evidence type="ECO:0000313" key="1">
    <source>
        <dbReference type="EMBL" id="CAK5089424.1"/>
    </source>
</evidence>
<proteinExistence type="predicted"/>
<dbReference type="EMBL" id="CAVMJV010000077">
    <property type="protein sequence ID" value="CAK5089424.1"/>
    <property type="molecule type" value="Genomic_DNA"/>
</dbReference>